<proteinExistence type="predicted"/>
<gene>
    <name evidence="1" type="ORF">FPE_LOCUS11909</name>
</gene>
<dbReference type="AlphaFoldDB" id="A0AAD1Z828"/>
<keyword evidence="2" id="KW-1185">Reference proteome</keyword>
<evidence type="ECO:0008006" key="3">
    <source>
        <dbReference type="Google" id="ProtNLM"/>
    </source>
</evidence>
<evidence type="ECO:0000313" key="1">
    <source>
        <dbReference type="EMBL" id="CAI9764479.1"/>
    </source>
</evidence>
<evidence type="ECO:0000313" key="2">
    <source>
        <dbReference type="Proteomes" id="UP000834106"/>
    </source>
</evidence>
<dbReference type="Proteomes" id="UP000834106">
    <property type="component" value="Chromosome 7"/>
</dbReference>
<reference evidence="1" key="1">
    <citation type="submission" date="2023-05" db="EMBL/GenBank/DDBJ databases">
        <authorList>
            <person name="Huff M."/>
        </authorList>
    </citation>
    <scope>NUCLEOTIDE SEQUENCE</scope>
</reference>
<organism evidence="1 2">
    <name type="scientific">Fraxinus pennsylvanica</name>
    <dbReference type="NCBI Taxonomy" id="56036"/>
    <lineage>
        <taxon>Eukaryota</taxon>
        <taxon>Viridiplantae</taxon>
        <taxon>Streptophyta</taxon>
        <taxon>Embryophyta</taxon>
        <taxon>Tracheophyta</taxon>
        <taxon>Spermatophyta</taxon>
        <taxon>Magnoliopsida</taxon>
        <taxon>eudicotyledons</taxon>
        <taxon>Gunneridae</taxon>
        <taxon>Pentapetalae</taxon>
        <taxon>asterids</taxon>
        <taxon>lamiids</taxon>
        <taxon>Lamiales</taxon>
        <taxon>Oleaceae</taxon>
        <taxon>Oleeae</taxon>
        <taxon>Fraxinus</taxon>
    </lineage>
</organism>
<dbReference type="PANTHER" id="PTHR36066:SF8">
    <property type="entry name" value="TRANSCRIPTION FACTOR SAC51"/>
    <property type="match status" value="1"/>
</dbReference>
<sequence length="400" mass="44701">MLSTFADLPGRIFSPVVKTSFLKVINWLVKYEHYPGCFGWMVTSKELQTRQQFFAWNSHMPTSDGMALMQLGQNYSLPRSSTFSVDVAFPPCSVSDLPDLNSVQLNRADGFYNGLPPLWESSAPSLHPYLKDSQCAVPHGPGVSASRIDALHTCRKRFLVVDQSGNHRRVFINPFLPPQNQIVSSKTPPGVHASCNEKLALQVEKQSLVKPVVQEKWKENHLTNGGSEMHEDPKEIDALLYSDSDDEYDDNDEVTSRVHTSFGIEDAYDKDIQFEELIEEVASSDGSTKRKRLLDGRYKISSLLVDGSPVKLTTSCNYKDDAESSVAHKINSFDYFNSTKGLEEVKIHETLKILKSIIPRSKSKDPLLIIDKAIDYLKSLKREAEAVGVSYPRVSNGAVG</sequence>
<dbReference type="EMBL" id="OU503042">
    <property type="protein sequence ID" value="CAI9764479.1"/>
    <property type="molecule type" value="Genomic_DNA"/>
</dbReference>
<dbReference type="InterPro" id="IPR037546">
    <property type="entry name" value="SAC51-like"/>
</dbReference>
<dbReference type="PANTHER" id="PTHR36066">
    <property type="entry name" value="TRANSCRIPTION FACTOR BHLH145"/>
    <property type="match status" value="1"/>
</dbReference>
<name>A0AAD1Z828_9LAMI</name>
<accession>A0AAD1Z828</accession>
<protein>
    <recommendedName>
        <fullName evidence="3">BHLH domain-containing protein</fullName>
    </recommendedName>
</protein>